<keyword evidence="2" id="KW-0732">Signal</keyword>
<name>A0A179FVJ8_METCM</name>
<organism evidence="3 4">
    <name type="scientific">Pochonia chlamydosporia 170</name>
    <dbReference type="NCBI Taxonomy" id="1380566"/>
    <lineage>
        <taxon>Eukaryota</taxon>
        <taxon>Fungi</taxon>
        <taxon>Dikarya</taxon>
        <taxon>Ascomycota</taxon>
        <taxon>Pezizomycotina</taxon>
        <taxon>Sordariomycetes</taxon>
        <taxon>Hypocreomycetidae</taxon>
        <taxon>Hypocreales</taxon>
        <taxon>Clavicipitaceae</taxon>
        <taxon>Pochonia</taxon>
    </lineage>
</organism>
<dbReference type="EMBL" id="LSBJ02000003">
    <property type="protein sequence ID" value="OAQ69220.1"/>
    <property type="molecule type" value="Genomic_DNA"/>
</dbReference>
<feature type="chain" id="PRO_5008102086" evidence="2">
    <location>
        <begin position="20"/>
        <end position="217"/>
    </location>
</feature>
<dbReference type="STRING" id="1380566.A0A179FVJ8"/>
<evidence type="ECO:0000313" key="4">
    <source>
        <dbReference type="Proteomes" id="UP000078397"/>
    </source>
</evidence>
<keyword evidence="4" id="KW-1185">Reference proteome</keyword>
<feature type="region of interest" description="Disordered" evidence="1">
    <location>
        <begin position="172"/>
        <end position="217"/>
    </location>
</feature>
<dbReference type="KEGG" id="pchm:VFPPC_15934"/>
<evidence type="ECO:0000256" key="2">
    <source>
        <dbReference type="SAM" id="SignalP"/>
    </source>
</evidence>
<reference evidence="3 4" key="1">
    <citation type="journal article" date="2016" name="PLoS Pathog.">
        <title>Biosynthesis of antibiotic leucinostatins in bio-control fungus Purpureocillium lilacinum and their inhibition on phytophthora revealed by genome mining.</title>
        <authorList>
            <person name="Wang G."/>
            <person name="Liu Z."/>
            <person name="Lin R."/>
            <person name="Li E."/>
            <person name="Mao Z."/>
            <person name="Ling J."/>
            <person name="Yang Y."/>
            <person name="Yin W.B."/>
            <person name="Xie B."/>
        </authorList>
    </citation>
    <scope>NUCLEOTIDE SEQUENCE [LARGE SCALE GENOMIC DNA]</scope>
    <source>
        <strain evidence="3">170</strain>
    </source>
</reference>
<accession>A0A179FVJ8</accession>
<dbReference type="AlphaFoldDB" id="A0A179FVJ8"/>
<dbReference type="GeneID" id="28857681"/>
<dbReference type="RefSeq" id="XP_018146070.1">
    <property type="nucleotide sequence ID" value="XM_018293687.1"/>
</dbReference>
<gene>
    <name evidence="3" type="ORF">VFPPC_15934</name>
</gene>
<feature type="signal peptide" evidence="2">
    <location>
        <begin position="1"/>
        <end position="19"/>
    </location>
</feature>
<protein>
    <submittedName>
        <fullName evidence="3">Uncharacterized protein</fullName>
    </submittedName>
</protein>
<proteinExistence type="predicted"/>
<feature type="compositionally biased region" description="Basic and acidic residues" evidence="1">
    <location>
        <begin position="185"/>
        <end position="202"/>
    </location>
</feature>
<sequence>MRFSVVALALGLAAAATQGIVQTPEGGLLEPRTFGYLDRIIGEIPRCGLKKLKGKKIAFLCKKANKVGDIGKFCDGLKLNHHWRKKLKIFLEKKCNVLGLPVDVPRTEQPFTNITDYNADKDHSSGSNIYLFRTHSAPSGLLCASARISSFIGHFSASRDFDFTPRDPDLNSRDFDYIPRNPHHNSSDGRPRNQLRPGDHSGDNSGDNSSKDLFSKH</sequence>
<comment type="caution">
    <text evidence="3">The sequence shown here is derived from an EMBL/GenBank/DDBJ whole genome shotgun (WGS) entry which is preliminary data.</text>
</comment>
<dbReference type="Proteomes" id="UP000078397">
    <property type="component" value="Unassembled WGS sequence"/>
</dbReference>
<evidence type="ECO:0000256" key="1">
    <source>
        <dbReference type="SAM" id="MobiDB-lite"/>
    </source>
</evidence>
<evidence type="ECO:0000313" key="3">
    <source>
        <dbReference type="EMBL" id="OAQ69220.1"/>
    </source>
</evidence>